<dbReference type="InterPro" id="IPR028090">
    <property type="entry name" value="JAB_dom_prok"/>
</dbReference>
<evidence type="ECO:0000256" key="4">
    <source>
        <dbReference type="ARBA" id="ARBA00022833"/>
    </source>
</evidence>
<evidence type="ECO:0000256" key="1">
    <source>
        <dbReference type="ARBA" id="ARBA00022670"/>
    </source>
</evidence>
<dbReference type="AlphaFoldDB" id="A0A3B0WCH5"/>
<keyword evidence="5" id="KW-0482">Metalloprotease</keyword>
<dbReference type="CDD" id="cd08070">
    <property type="entry name" value="MPN_like"/>
    <property type="match status" value="1"/>
</dbReference>
<keyword evidence="1" id="KW-0645">Protease</keyword>
<dbReference type="PANTHER" id="PTHR34858:SF1">
    <property type="entry name" value="CYSO-CYSTEINE PEPTIDASE"/>
    <property type="match status" value="1"/>
</dbReference>
<dbReference type="GO" id="GO:0008235">
    <property type="term" value="F:metalloexopeptidase activity"/>
    <property type="evidence" value="ECO:0007669"/>
    <property type="project" value="TreeGrafter"/>
</dbReference>
<dbReference type="GO" id="GO:0006508">
    <property type="term" value="P:proteolysis"/>
    <property type="evidence" value="ECO:0007669"/>
    <property type="project" value="UniProtKB-KW"/>
</dbReference>
<dbReference type="PANTHER" id="PTHR34858">
    <property type="entry name" value="CYSO-CYSTEINE PEPTIDASE"/>
    <property type="match status" value="1"/>
</dbReference>
<dbReference type="Gene3D" id="3.40.140.10">
    <property type="entry name" value="Cytidine Deaminase, domain 2"/>
    <property type="match status" value="1"/>
</dbReference>
<evidence type="ECO:0000256" key="3">
    <source>
        <dbReference type="ARBA" id="ARBA00022801"/>
    </source>
</evidence>
<keyword evidence="4" id="KW-0862">Zinc</keyword>
<evidence type="ECO:0000313" key="7">
    <source>
        <dbReference type="EMBL" id="VAW50120.1"/>
    </source>
</evidence>
<evidence type="ECO:0000259" key="6">
    <source>
        <dbReference type="PROSITE" id="PS50249"/>
    </source>
</evidence>
<keyword evidence="3" id="KW-0378">Hydrolase</keyword>
<evidence type="ECO:0000256" key="5">
    <source>
        <dbReference type="ARBA" id="ARBA00023049"/>
    </source>
</evidence>
<dbReference type="Pfam" id="PF14464">
    <property type="entry name" value="Prok-JAB"/>
    <property type="match status" value="1"/>
</dbReference>
<name>A0A3B0WCH5_9ZZZZ</name>
<reference evidence="7" key="1">
    <citation type="submission" date="2018-06" db="EMBL/GenBank/DDBJ databases">
        <authorList>
            <person name="Zhirakovskaya E."/>
        </authorList>
    </citation>
    <scope>NUCLEOTIDE SEQUENCE</scope>
</reference>
<organism evidence="7">
    <name type="scientific">hydrothermal vent metagenome</name>
    <dbReference type="NCBI Taxonomy" id="652676"/>
    <lineage>
        <taxon>unclassified sequences</taxon>
        <taxon>metagenomes</taxon>
        <taxon>ecological metagenomes</taxon>
    </lineage>
</organism>
<dbReference type="PROSITE" id="PS50249">
    <property type="entry name" value="MPN"/>
    <property type="match status" value="1"/>
</dbReference>
<dbReference type="EMBL" id="UOFD01000003">
    <property type="protein sequence ID" value="VAW50120.1"/>
    <property type="molecule type" value="Genomic_DNA"/>
</dbReference>
<dbReference type="SUPFAM" id="SSF102712">
    <property type="entry name" value="JAB1/MPN domain"/>
    <property type="match status" value="1"/>
</dbReference>
<evidence type="ECO:0000256" key="2">
    <source>
        <dbReference type="ARBA" id="ARBA00022723"/>
    </source>
</evidence>
<feature type="domain" description="MPN" evidence="6">
    <location>
        <begin position="7"/>
        <end position="129"/>
    </location>
</feature>
<keyword evidence="2" id="KW-0479">Metal-binding</keyword>
<sequence length="140" mass="16256">MPTKNSLYLPRPLINKLLAHAQKNPDIEVCGLIGNNVENRKRYYPIDNVSKNPDCHFLMDAPQQIKTMKKMREEQQELFAIVHSHPKAKAEPSQQDIESNNYKNTFFIIISLNTEGVLEMRAYIQQQNNMQEVDLILETT</sequence>
<proteinExistence type="predicted"/>
<protein>
    <recommendedName>
        <fullName evidence="6">MPN domain-containing protein</fullName>
    </recommendedName>
</protein>
<dbReference type="GO" id="GO:0008270">
    <property type="term" value="F:zinc ion binding"/>
    <property type="evidence" value="ECO:0007669"/>
    <property type="project" value="TreeGrafter"/>
</dbReference>
<dbReference type="InterPro" id="IPR037518">
    <property type="entry name" value="MPN"/>
</dbReference>
<accession>A0A3B0WCH5</accession>
<gene>
    <name evidence="7" type="ORF">MNBD_GAMMA06-1842</name>
</gene>
<dbReference type="InterPro" id="IPR051929">
    <property type="entry name" value="VirAsm_ModProt"/>
</dbReference>